<evidence type="ECO:0000313" key="1">
    <source>
        <dbReference type="EMBL" id="BDI29422.1"/>
    </source>
</evidence>
<dbReference type="KEGG" id="ccot:CCAX7_14730"/>
<name>A0A402CZI6_9BACT</name>
<keyword evidence="2" id="KW-1185">Reference proteome</keyword>
<organism evidence="1 2">
    <name type="scientific">Capsulimonas corticalis</name>
    <dbReference type="NCBI Taxonomy" id="2219043"/>
    <lineage>
        <taxon>Bacteria</taxon>
        <taxon>Bacillati</taxon>
        <taxon>Armatimonadota</taxon>
        <taxon>Armatimonadia</taxon>
        <taxon>Capsulimonadales</taxon>
        <taxon>Capsulimonadaceae</taxon>
        <taxon>Capsulimonas</taxon>
    </lineage>
</organism>
<protein>
    <submittedName>
        <fullName evidence="1">Uncharacterized protein</fullName>
    </submittedName>
</protein>
<proteinExistence type="predicted"/>
<evidence type="ECO:0000313" key="2">
    <source>
        <dbReference type="Proteomes" id="UP000287394"/>
    </source>
</evidence>
<accession>A0A402CZI6</accession>
<dbReference type="OrthoDB" id="266913at2"/>
<reference evidence="1 2" key="1">
    <citation type="journal article" date="2019" name="Int. J. Syst. Evol. Microbiol.">
        <title>Capsulimonas corticalis gen. nov., sp. nov., an aerobic capsulated bacterium, of a novel bacterial order, Capsulimonadales ord. nov., of the class Armatimonadia of the phylum Armatimonadetes.</title>
        <authorList>
            <person name="Li J."/>
            <person name="Kudo C."/>
            <person name="Tonouchi A."/>
        </authorList>
    </citation>
    <scope>NUCLEOTIDE SEQUENCE [LARGE SCALE GENOMIC DNA]</scope>
    <source>
        <strain evidence="1 2">AX-7</strain>
    </source>
</reference>
<dbReference type="EMBL" id="AP025739">
    <property type="protein sequence ID" value="BDI29422.1"/>
    <property type="molecule type" value="Genomic_DNA"/>
</dbReference>
<dbReference type="InterPro" id="IPR025048">
    <property type="entry name" value="DUF3987"/>
</dbReference>
<sequence length="887" mass="98126">MSEFDPASISQWLSVLHKPGEVIEIRVLESSKKTTAGYYDDFAKAADDVRRFDGKCAVYSVLNTVNPSVLGRICNRLEACPEATTSDKDIVRRRWLMVDFDPVRPKGISSTNAEHDAARDRAKIVRDYLHRKGFTEPVIADSGNGWHLLYRLDLPNDNETRDLLSQCLEALDLLFGDDVVGVDNTTFNSSRICKLYGTVSTKGDSTPDRPHRRARIHRVPETLAPVSRELLQQLAATLPATPAAPPRNSAAFDLEQWIADHNLPVEKTGPYSGGGRKWILNPCPWNGDHTNDAAFIIQFASGAVAAGCRHNGCHGRTWQDLRLMYEPDAYDAPAPHPGAPNNPTGNGPVSRRVDQLISGAGAFESRRRSGIVPEPVASEEEWECPLPLGEDKLPPFPLHALPPVLARYAKEVADDVQVPLDITGMLALCVLSALNSRRVQVQIGARSKRHIETVNLYMVVASVAGSGKSPAMKRMAAPIVQIERELRQRFEGAHTSAVTKYETDKKRLTALQTKSANAQASGRRIIDDEILGLIEDMKEPKALPRMLVQDITMEALFTKLAEQEDNCIANLDTEGGLFSIIKGLYASKNSSPNMDIYLKAWSGDYATNDRVGKGNSYILAPTLTIGLTVQPEIMQSLAEDERLHHNGFLARFLYAVAPNLAGERPYRDEGGTNAGEYAYTQTILALHDLPKAVTEDAPHKRFLLTMDDEAIAVHKHYYNDINDRQRPGQDLAAMLAWSSKLAGNVARIAANLHMVKHVGGADNRLPWETPISGDTMAEAWEIGTYCIPHAVAAFGLMRSDTIVALAKRIIEWIKRKDLRFFTMRQIRQALSPESKERIELALTRLMEDAYIRLEMPPKREGPGARPKAHYAVNPCVVSAGRPHLQAA</sequence>
<dbReference type="Pfam" id="PF13148">
    <property type="entry name" value="DUF3987"/>
    <property type="match status" value="1"/>
</dbReference>
<dbReference type="AlphaFoldDB" id="A0A402CZI6"/>
<gene>
    <name evidence="1" type="ORF">CCAX7_14730</name>
</gene>
<dbReference type="RefSeq" id="WP_119322692.1">
    <property type="nucleotide sequence ID" value="NZ_AP025739.1"/>
</dbReference>
<dbReference type="Proteomes" id="UP000287394">
    <property type="component" value="Chromosome"/>
</dbReference>